<dbReference type="PANTHER" id="PTHR12083:SF9">
    <property type="entry name" value="BIFUNCTIONAL POLYNUCLEOTIDE PHOSPHATASE_KINASE"/>
    <property type="match status" value="1"/>
</dbReference>
<dbReference type="VEuPathDB" id="MicrosporidiaDB:AEWD_070100"/>
<dbReference type="Pfam" id="PF08645">
    <property type="entry name" value="PNK3P"/>
    <property type="match status" value="1"/>
</dbReference>
<dbReference type="NCBIfam" id="TIGR01662">
    <property type="entry name" value="HAD-SF-IIIA"/>
    <property type="match status" value="1"/>
</dbReference>
<dbReference type="SUPFAM" id="SSF56784">
    <property type="entry name" value="HAD-like"/>
    <property type="match status" value="1"/>
</dbReference>
<reference evidence="1" key="1">
    <citation type="journal article" date="2013" name="Eukaryot. Cell">
        <title>Extremely Reduced Levels of Heterozygosity in the Vertebrate Pathogen Encephalitozoon cuniculi.</title>
        <authorList>
            <person name="Selman M."/>
            <person name="Sak B."/>
            <person name="Kvac M."/>
            <person name="Farinelli L."/>
            <person name="Weiss L.M."/>
            <person name="Corradi N."/>
        </authorList>
    </citation>
    <scope>NUCLEOTIDE SEQUENCE</scope>
</reference>
<dbReference type="EMBL" id="KC513617">
    <property type="protein sequence ID" value="AGE96364.1"/>
    <property type="molecule type" value="Genomic_DNA"/>
</dbReference>
<dbReference type="GO" id="GO:0046404">
    <property type="term" value="F:ATP-dependent polydeoxyribonucleotide 5'-hydroxyl-kinase activity"/>
    <property type="evidence" value="ECO:0007669"/>
    <property type="project" value="TreeGrafter"/>
</dbReference>
<dbReference type="InterPro" id="IPR006551">
    <property type="entry name" value="Polynucleotide_phosphatase"/>
</dbReference>
<sequence length="343" mass="39539">MDKPLVGNQNTPMKIVHTEDGLLAIEHGDVSRGLSKLIMFDLDLTLICASSNETSHNWRYLFREVPAKIKELDKQGYSIGIASNQSQLLRLNSLEMFIEKICSILTDLDVPIVFLAALKKNEYRKPSIGMYEYMCRKYIDECKITRKVYVGDAVNSSLGPGHTNSCDIKFAYNAGMEFKHPVEFFRGIRVVYFDKYLDIEKYTKGCFEADGEKEIVFVFGRKKHCGKRFFAKKYFPNHRIICESEFPGNPRNCLLINCESKHFIETVINKYPRQYSMYYLDYPEEVMKYLKTLAILSGEESEGFAPIDSMVSGIVKSHGIKVPFIFDNSGFGKRKLKLFRMQL</sequence>
<dbReference type="VEuPathDB" id="MicrosporidiaDB:M970_070090"/>
<dbReference type="GO" id="GO:0046403">
    <property type="term" value="F:polynucleotide 3'-phosphatase activity"/>
    <property type="evidence" value="ECO:0007669"/>
    <property type="project" value="TreeGrafter"/>
</dbReference>
<dbReference type="InterPro" id="IPR006549">
    <property type="entry name" value="HAD-SF_hydro_IIIA"/>
</dbReference>
<name>M1JLG2_ENCCN</name>
<organism evidence="1">
    <name type="scientific">Encephalitozoon cuniculi</name>
    <name type="common">Microsporidian parasite</name>
    <dbReference type="NCBI Taxonomy" id="6035"/>
    <lineage>
        <taxon>Eukaryota</taxon>
        <taxon>Fungi</taxon>
        <taxon>Fungi incertae sedis</taxon>
        <taxon>Microsporidia</taxon>
        <taxon>Unikaryonidae</taxon>
        <taxon>Encephalitozoon</taxon>
    </lineage>
</organism>
<proteinExistence type="predicted"/>
<evidence type="ECO:0000313" key="1">
    <source>
        <dbReference type="EMBL" id="AGE96364.1"/>
    </source>
</evidence>
<dbReference type="VEuPathDB" id="MicrosporidiaDB:AEWQ_070100"/>
<dbReference type="GO" id="GO:0003690">
    <property type="term" value="F:double-stranded DNA binding"/>
    <property type="evidence" value="ECO:0007669"/>
    <property type="project" value="TreeGrafter"/>
</dbReference>
<dbReference type="NCBIfam" id="TIGR01664">
    <property type="entry name" value="DNA-3'-Pase"/>
    <property type="match status" value="1"/>
</dbReference>
<dbReference type="InterPro" id="IPR023214">
    <property type="entry name" value="HAD_sf"/>
</dbReference>
<dbReference type="PANTHER" id="PTHR12083">
    <property type="entry name" value="BIFUNCTIONAL POLYNUCLEOTIDE PHOSPHATASE/KINASE"/>
    <property type="match status" value="1"/>
</dbReference>
<gene>
    <name evidence="1" type="ORF">ECU07_0160</name>
</gene>
<dbReference type="InterPro" id="IPR013954">
    <property type="entry name" value="PNK3P"/>
</dbReference>
<dbReference type="InterPro" id="IPR036412">
    <property type="entry name" value="HAD-like_sf"/>
</dbReference>
<accession>M1JLG2</accession>
<dbReference type="VEuPathDB" id="MicrosporidiaDB:AEWR_070090"/>
<dbReference type="AlphaFoldDB" id="M1JLG2"/>
<dbReference type="Gene3D" id="3.40.50.1000">
    <property type="entry name" value="HAD superfamily/HAD-like"/>
    <property type="match status" value="1"/>
</dbReference>
<dbReference type="VEuPathDB" id="MicrosporidiaDB:ECU07_0160"/>
<dbReference type="GO" id="GO:0006281">
    <property type="term" value="P:DNA repair"/>
    <property type="evidence" value="ECO:0007669"/>
    <property type="project" value="TreeGrafter"/>
</dbReference>
<protein>
    <submittedName>
        <fullName evidence="1">Uncharacterized protein</fullName>
    </submittedName>
</protein>